<dbReference type="Proteomes" id="UP001229421">
    <property type="component" value="Unassembled WGS sequence"/>
</dbReference>
<dbReference type="EMBL" id="JAUHHV010000002">
    <property type="protein sequence ID" value="KAK1433648.1"/>
    <property type="molecule type" value="Genomic_DNA"/>
</dbReference>
<evidence type="ECO:0000313" key="2">
    <source>
        <dbReference type="Proteomes" id="UP001229421"/>
    </source>
</evidence>
<dbReference type="AlphaFoldDB" id="A0AAD8L370"/>
<evidence type="ECO:0000313" key="1">
    <source>
        <dbReference type="EMBL" id="KAK1433648.1"/>
    </source>
</evidence>
<name>A0AAD8L370_TARER</name>
<organism evidence="1 2">
    <name type="scientific">Tagetes erecta</name>
    <name type="common">African marigold</name>
    <dbReference type="NCBI Taxonomy" id="13708"/>
    <lineage>
        <taxon>Eukaryota</taxon>
        <taxon>Viridiplantae</taxon>
        <taxon>Streptophyta</taxon>
        <taxon>Embryophyta</taxon>
        <taxon>Tracheophyta</taxon>
        <taxon>Spermatophyta</taxon>
        <taxon>Magnoliopsida</taxon>
        <taxon>eudicotyledons</taxon>
        <taxon>Gunneridae</taxon>
        <taxon>Pentapetalae</taxon>
        <taxon>asterids</taxon>
        <taxon>campanulids</taxon>
        <taxon>Asterales</taxon>
        <taxon>Asteraceae</taxon>
        <taxon>Asteroideae</taxon>
        <taxon>Heliantheae alliance</taxon>
        <taxon>Tageteae</taxon>
        <taxon>Tagetes</taxon>
    </lineage>
</organism>
<proteinExistence type="predicted"/>
<accession>A0AAD8L370</accession>
<gene>
    <name evidence="1" type="ORF">QVD17_10562</name>
</gene>
<comment type="caution">
    <text evidence="1">The sequence shown here is derived from an EMBL/GenBank/DDBJ whole genome shotgun (WGS) entry which is preliminary data.</text>
</comment>
<reference evidence="1" key="1">
    <citation type="journal article" date="2023" name="bioRxiv">
        <title>Improved chromosome-level genome assembly for marigold (Tagetes erecta).</title>
        <authorList>
            <person name="Jiang F."/>
            <person name="Yuan L."/>
            <person name="Wang S."/>
            <person name="Wang H."/>
            <person name="Xu D."/>
            <person name="Wang A."/>
            <person name="Fan W."/>
        </authorList>
    </citation>
    <scope>NUCLEOTIDE SEQUENCE</scope>
    <source>
        <strain evidence="1">WSJ</strain>
        <tissue evidence="1">Leaf</tissue>
    </source>
</reference>
<keyword evidence="2" id="KW-1185">Reference proteome</keyword>
<protein>
    <submittedName>
        <fullName evidence="1">Uncharacterized protein</fullName>
    </submittedName>
</protein>
<sequence length="78" mass="9170">MHWRVFPLFKYYQKRGFNEITAGKFNTANDYEKMLCVSKKSNEKNISLSYELLDSGVLGFWNVYIVAVKICRSNAFVF</sequence>